<dbReference type="EMBL" id="VORV01000024">
    <property type="protein sequence ID" value="TXD75543.1"/>
    <property type="molecule type" value="Genomic_DNA"/>
</dbReference>
<keyword evidence="3" id="KW-1185">Reference proteome</keyword>
<sequence>MRRGKNLIILFTHELQSGLLLGLPMAGFLKSVVNDITDLLVLKWNYQHLTAVTEPTTPDSYRDNQKPTTKNCPR</sequence>
<accession>A0ABY3HHW2</accession>
<name>A0ABY3HHW2_9BACT</name>
<evidence type="ECO:0000313" key="3">
    <source>
        <dbReference type="Proteomes" id="UP000321927"/>
    </source>
</evidence>
<organism evidence="2 3">
    <name type="scientific">Algoriphagus ratkowskyi</name>
    <dbReference type="NCBI Taxonomy" id="57028"/>
    <lineage>
        <taxon>Bacteria</taxon>
        <taxon>Pseudomonadati</taxon>
        <taxon>Bacteroidota</taxon>
        <taxon>Cytophagia</taxon>
        <taxon>Cytophagales</taxon>
        <taxon>Cyclobacteriaceae</taxon>
        <taxon>Algoriphagus</taxon>
    </lineage>
</organism>
<dbReference type="Proteomes" id="UP000321927">
    <property type="component" value="Unassembled WGS sequence"/>
</dbReference>
<dbReference type="RefSeq" id="WP_146849461.1">
    <property type="nucleotide sequence ID" value="NZ_MSSV01000033.1"/>
</dbReference>
<evidence type="ECO:0000313" key="2">
    <source>
        <dbReference type="EMBL" id="TXD75543.1"/>
    </source>
</evidence>
<feature type="region of interest" description="Disordered" evidence="1">
    <location>
        <begin position="54"/>
        <end position="74"/>
    </location>
</feature>
<reference evidence="2 3" key="1">
    <citation type="submission" date="2019-08" db="EMBL/GenBank/DDBJ databases">
        <title>Genome of Algoriphagus ratkowskyi IC026.</title>
        <authorList>
            <person name="Bowman J.P."/>
        </authorList>
    </citation>
    <scope>NUCLEOTIDE SEQUENCE [LARGE SCALE GENOMIC DNA]</scope>
    <source>
        <strain evidence="2 3">IC026</strain>
    </source>
</reference>
<evidence type="ECO:0000256" key="1">
    <source>
        <dbReference type="SAM" id="MobiDB-lite"/>
    </source>
</evidence>
<proteinExistence type="predicted"/>
<gene>
    <name evidence="2" type="ORF">ESW18_20235</name>
</gene>
<comment type="caution">
    <text evidence="2">The sequence shown here is derived from an EMBL/GenBank/DDBJ whole genome shotgun (WGS) entry which is preliminary data.</text>
</comment>
<protein>
    <submittedName>
        <fullName evidence="2">Uncharacterized protein</fullName>
    </submittedName>
</protein>